<protein>
    <submittedName>
        <fullName evidence="3">Uncharacterized protein</fullName>
    </submittedName>
</protein>
<sequence length="372" mass="38960">MASRGTSRRPAAVAAEADTGDVTGPEQLVDDGPRLGRRRTWVVLAVVLVVLVGLGVLRFGGSQPDTAPAPAPAPTLPGESSTDPRAWPDDLPPGTLLVGGGGQVVGLDASTGALAIAPVGLEPAGTVLTVLADGVLVWRPGGRGTRLLAVDGLAPRTVRGGLRSATSFLPGPDGRVWATDTSRERATTWRLIDWRGRTARTVDVPRPVVGDGAGGFLEVGRREVRPVFPLVERRAEPGDLVATGPDGHVVRSCAEGECRFTLVRRDGTTEDLDTAVGDDTSAGTLSPGNGLLAVTEKVGGRSTIRVSVVATGEVKEIFPSTRQTADDAVWLDDRWLALLSEERLVLYDTTEERVVTPRVSIDGPGPLAWRPA</sequence>
<proteinExistence type="predicted"/>
<evidence type="ECO:0000313" key="3">
    <source>
        <dbReference type="EMBL" id="GAA3558760.1"/>
    </source>
</evidence>
<comment type="caution">
    <text evidence="3">The sequence shown here is derived from an EMBL/GenBank/DDBJ whole genome shotgun (WGS) entry which is preliminary data.</text>
</comment>
<name>A0ABP6WZA5_9ACTN</name>
<organism evidence="3 4">
    <name type="scientific">Microlunatus spumicola</name>
    <dbReference type="NCBI Taxonomy" id="81499"/>
    <lineage>
        <taxon>Bacteria</taxon>
        <taxon>Bacillati</taxon>
        <taxon>Actinomycetota</taxon>
        <taxon>Actinomycetes</taxon>
        <taxon>Propionibacteriales</taxon>
        <taxon>Propionibacteriaceae</taxon>
        <taxon>Microlunatus</taxon>
    </lineage>
</organism>
<dbReference type="Proteomes" id="UP001500767">
    <property type="component" value="Unassembled WGS sequence"/>
</dbReference>
<feature type="region of interest" description="Disordered" evidence="1">
    <location>
        <begin position="1"/>
        <end position="33"/>
    </location>
</feature>
<keyword evidence="4" id="KW-1185">Reference proteome</keyword>
<evidence type="ECO:0000256" key="2">
    <source>
        <dbReference type="SAM" id="Phobius"/>
    </source>
</evidence>
<dbReference type="SUPFAM" id="SSF69304">
    <property type="entry name" value="Tricorn protease N-terminal domain"/>
    <property type="match status" value="1"/>
</dbReference>
<keyword evidence="2" id="KW-1133">Transmembrane helix</keyword>
<dbReference type="EMBL" id="BAAAYR010000001">
    <property type="protein sequence ID" value="GAA3558760.1"/>
    <property type="molecule type" value="Genomic_DNA"/>
</dbReference>
<gene>
    <name evidence="3" type="ORF">GCM10022197_12640</name>
</gene>
<feature type="region of interest" description="Disordered" evidence="1">
    <location>
        <begin position="62"/>
        <end position="94"/>
    </location>
</feature>
<evidence type="ECO:0000256" key="1">
    <source>
        <dbReference type="SAM" id="MobiDB-lite"/>
    </source>
</evidence>
<reference evidence="4" key="1">
    <citation type="journal article" date="2019" name="Int. J. Syst. Evol. Microbiol.">
        <title>The Global Catalogue of Microorganisms (GCM) 10K type strain sequencing project: providing services to taxonomists for standard genome sequencing and annotation.</title>
        <authorList>
            <consortium name="The Broad Institute Genomics Platform"/>
            <consortium name="The Broad Institute Genome Sequencing Center for Infectious Disease"/>
            <person name="Wu L."/>
            <person name="Ma J."/>
        </authorList>
    </citation>
    <scope>NUCLEOTIDE SEQUENCE [LARGE SCALE GENOMIC DNA]</scope>
    <source>
        <strain evidence="4">JCM 16540</strain>
    </source>
</reference>
<accession>A0ABP6WZA5</accession>
<keyword evidence="2" id="KW-0472">Membrane</keyword>
<keyword evidence="2" id="KW-0812">Transmembrane</keyword>
<evidence type="ECO:0000313" key="4">
    <source>
        <dbReference type="Proteomes" id="UP001500767"/>
    </source>
</evidence>
<feature type="transmembrane region" description="Helical" evidence="2">
    <location>
        <begin position="41"/>
        <end position="60"/>
    </location>
</feature>